<dbReference type="PROSITE" id="PS51257">
    <property type="entry name" value="PROKAR_LIPOPROTEIN"/>
    <property type="match status" value="1"/>
</dbReference>
<accession>A0A292YEW8</accession>
<gene>
    <name evidence="3" type="ORF">EFBL_3773</name>
</gene>
<dbReference type="RefSeq" id="WP_096184513.1">
    <property type="nucleotide sequence ID" value="NZ_BDUF01000121.1"/>
</dbReference>
<dbReference type="EMBL" id="BDUF01000121">
    <property type="protein sequence ID" value="GAX92082.1"/>
    <property type="molecule type" value="Genomic_DNA"/>
</dbReference>
<keyword evidence="2" id="KW-0732">Signal</keyword>
<protein>
    <recommendedName>
        <fullName evidence="5">Lipoprotein</fullName>
    </recommendedName>
</protein>
<evidence type="ECO:0000313" key="3">
    <source>
        <dbReference type="EMBL" id="GAX92082.1"/>
    </source>
</evidence>
<evidence type="ECO:0008006" key="5">
    <source>
        <dbReference type="Google" id="ProtNLM"/>
    </source>
</evidence>
<dbReference type="OrthoDB" id="2373296at2"/>
<reference evidence="4" key="1">
    <citation type="submission" date="2017-07" db="EMBL/GenBank/DDBJ databases">
        <title>Draft genome sequence of Effusibacillus lacus strain skLN1.</title>
        <authorList>
            <person name="Watanabe M."/>
            <person name="Kojima H."/>
            <person name="Fukui M."/>
        </authorList>
    </citation>
    <scope>NUCLEOTIDE SEQUENCE [LARGE SCALE GENOMIC DNA]</scope>
    <source>
        <strain evidence="4">skLN1</strain>
    </source>
</reference>
<comment type="caution">
    <text evidence="3">The sequence shown here is derived from an EMBL/GenBank/DDBJ whole genome shotgun (WGS) entry which is preliminary data.</text>
</comment>
<dbReference type="AlphaFoldDB" id="A0A292YEW8"/>
<feature type="signal peptide" evidence="2">
    <location>
        <begin position="1"/>
        <end position="33"/>
    </location>
</feature>
<name>A0A292YEW8_9BACL</name>
<evidence type="ECO:0000256" key="2">
    <source>
        <dbReference type="SAM" id="SignalP"/>
    </source>
</evidence>
<sequence length="289" mass="32051">MRKLFPAWVHPLTLSLALSLALLVGGCSPQITAPDSRDVQVEQKEKQLDPDGWNKILEAVEASKKVTKFEINGKLETREQNRTHLATVYGYVNLPDRIDVSQKIDGRSYYLYQDADSSYFREEGVWRKIDRVKLPDTWGGLERLGKLQPPTVYRFGDISILTHNDTELYQFEADAVELAGLPASQAGTQAGNQAGQEGNQAGNQAGQAATQAGQLAAPQGKKIPSLYTIYIDKEHRYIRQIDIQSTSAVDDVGTVLSIASIRFASQNKDHVTIGKKPESLLQQLKAEQQ</sequence>
<feature type="region of interest" description="Disordered" evidence="1">
    <location>
        <begin position="187"/>
        <end position="216"/>
    </location>
</feature>
<evidence type="ECO:0000256" key="1">
    <source>
        <dbReference type="SAM" id="MobiDB-lite"/>
    </source>
</evidence>
<proteinExistence type="predicted"/>
<organism evidence="3 4">
    <name type="scientific">Effusibacillus lacus</name>
    <dbReference type="NCBI Taxonomy" id="1348429"/>
    <lineage>
        <taxon>Bacteria</taxon>
        <taxon>Bacillati</taxon>
        <taxon>Bacillota</taxon>
        <taxon>Bacilli</taxon>
        <taxon>Bacillales</taxon>
        <taxon>Alicyclobacillaceae</taxon>
        <taxon>Effusibacillus</taxon>
    </lineage>
</organism>
<evidence type="ECO:0000313" key="4">
    <source>
        <dbReference type="Proteomes" id="UP000217785"/>
    </source>
</evidence>
<feature type="chain" id="PRO_5013239906" description="Lipoprotein" evidence="2">
    <location>
        <begin position="34"/>
        <end position="289"/>
    </location>
</feature>
<dbReference type="Proteomes" id="UP000217785">
    <property type="component" value="Unassembled WGS sequence"/>
</dbReference>
<keyword evidence="4" id="KW-1185">Reference proteome</keyword>